<reference evidence="1 2" key="1">
    <citation type="submission" date="2019-03" db="EMBL/GenBank/DDBJ databases">
        <title>Genomic Encyclopedia of Type Strains, Phase IV (KMG-IV): sequencing the most valuable type-strain genomes for metagenomic binning, comparative biology and taxonomic classification.</title>
        <authorList>
            <person name="Goeker M."/>
        </authorList>
    </citation>
    <scope>NUCLEOTIDE SEQUENCE [LARGE SCALE GENOMIC DNA]</scope>
    <source>
        <strain evidence="1 2">DSM 100433</strain>
    </source>
</reference>
<organism evidence="1 2">
    <name type="scientific">Harryflintia acetispora</name>
    <dbReference type="NCBI Taxonomy" id="1849041"/>
    <lineage>
        <taxon>Bacteria</taxon>
        <taxon>Bacillati</taxon>
        <taxon>Bacillota</taxon>
        <taxon>Clostridia</taxon>
        <taxon>Eubacteriales</taxon>
        <taxon>Oscillospiraceae</taxon>
        <taxon>Harryflintia</taxon>
    </lineage>
</organism>
<protein>
    <submittedName>
        <fullName evidence="1">CRISPR-associated protein Csd1</fullName>
    </submittedName>
</protein>
<dbReference type="AlphaFoldDB" id="A0A9X8UI01"/>
<dbReference type="InterPro" id="IPR010144">
    <property type="entry name" value="CRISPR-assoc_prot_Csd1-typ"/>
</dbReference>
<dbReference type="Proteomes" id="UP000294682">
    <property type="component" value="Unassembled WGS sequence"/>
</dbReference>
<gene>
    <name evidence="1" type="ORF">EDD78_11185</name>
</gene>
<sequence length="607" mass="68643">MGLLQAALRTYESQAHLAGVPVEGKETLTPISHTIQKAQIEIIIDEDGSFREAKPVPKAQSRTIIPVTEESAGRTSGKGRSHPLSDQLQYLSPIGGDKHKAYLELLGRWAQSEYSHPKVRAVLRYIQGGTILKDLCAAGVISLEEDGTLAGGKIEGSEYEKCLVRWRVMPPPERGSSACWEDQSLFEAYISFYHSLQSGEELEYCVLCGERDIPAQSHPKGVVSANFGAKLISANDGSGFTYRGRFADTSQTGSVGYTASQKAHSALRWVAANHGVVMGGRTFLWWNPGGNPLPSPDFLDMESELEQQTTFVGYKQQLLDTLSGYQLNLKDQDDVIVAALDAATTGRLSVTYYNELRANDFFLRLQRWYLSCCWDTRYKGLWSPPLKQIVRCAYGTQRENFIEVDDRILREHIQRLLHCILDCQKIPHDMVQALVSKASCPLAYKPGNRELLLTTACAIVRKYENEFGEVEKEVWTLNLDENNHDRSYLFGRLLAVAEQVERSTYSLDEKREPNAIRMQSVFSQRPLYAWRILEEALNPYYQRLAPGLRYYYRNITQEITENLLAGDSDLDKKLDDVYLLGYYHQRSAMTKKKDKNVTEDESNESAK</sequence>
<evidence type="ECO:0000313" key="2">
    <source>
        <dbReference type="Proteomes" id="UP000294682"/>
    </source>
</evidence>
<dbReference type="RefSeq" id="WP_132085060.1">
    <property type="nucleotide sequence ID" value="NZ_SLUK01000011.1"/>
</dbReference>
<comment type="caution">
    <text evidence="1">The sequence shown here is derived from an EMBL/GenBank/DDBJ whole genome shotgun (WGS) entry which is preliminary data.</text>
</comment>
<name>A0A9X8UI01_9FIRM</name>
<dbReference type="NCBIfam" id="TIGR01863">
    <property type="entry name" value="cas_Csd1"/>
    <property type="match status" value="1"/>
</dbReference>
<keyword evidence="2" id="KW-1185">Reference proteome</keyword>
<dbReference type="Pfam" id="PF09709">
    <property type="entry name" value="Cas_Csd1"/>
    <property type="match status" value="1"/>
</dbReference>
<accession>A0A9X8UI01</accession>
<dbReference type="EMBL" id="SLUK01000011">
    <property type="protein sequence ID" value="TCL42319.1"/>
    <property type="molecule type" value="Genomic_DNA"/>
</dbReference>
<evidence type="ECO:0000313" key="1">
    <source>
        <dbReference type="EMBL" id="TCL42319.1"/>
    </source>
</evidence>
<proteinExistence type="predicted"/>